<dbReference type="EMBL" id="FPHG01000009">
    <property type="protein sequence ID" value="SFV51413.1"/>
    <property type="molecule type" value="Genomic_DNA"/>
</dbReference>
<proteinExistence type="predicted"/>
<name>A0A1W1BD53_9ZZZZ</name>
<gene>
    <name evidence="1" type="ORF">MNB_SV-9-219</name>
</gene>
<dbReference type="PROSITE" id="PS51257">
    <property type="entry name" value="PROKAR_LIPOPROTEIN"/>
    <property type="match status" value="1"/>
</dbReference>
<evidence type="ECO:0000313" key="1">
    <source>
        <dbReference type="EMBL" id="SFV51413.1"/>
    </source>
</evidence>
<protein>
    <recommendedName>
        <fullName evidence="2">Lipoprotein</fullName>
    </recommendedName>
</protein>
<organism evidence="1">
    <name type="scientific">hydrothermal vent metagenome</name>
    <dbReference type="NCBI Taxonomy" id="652676"/>
    <lineage>
        <taxon>unclassified sequences</taxon>
        <taxon>metagenomes</taxon>
        <taxon>ecological metagenomes</taxon>
    </lineage>
</organism>
<sequence length="137" mass="15837">MRDISNKILTANIFIILGLFASGCSNKSPEVPQQKEVKQNLSATEIRKNRVSQMSEGERKDAFAKAMNGIKNDVKNNRKYTKIKLDKPIDNRKWFTDNIYKLWSGEMSKDVFINDGIEKYPNKDYEFYFIASSVLSK</sequence>
<accession>A0A1W1BD53</accession>
<evidence type="ECO:0008006" key="2">
    <source>
        <dbReference type="Google" id="ProtNLM"/>
    </source>
</evidence>
<dbReference type="AlphaFoldDB" id="A0A1W1BD53"/>
<reference evidence="1" key="1">
    <citation type="submission" date="2016-10" db="EMBL/GenBank/DDBJ databases">
        <authorList>
            <person name="de Groot N.N."/>
        </authorList>
    </citation>
    <scope>NUCLEOTIDE SEQUENCE</scope>
</reference>